<evidence type="ECO:0000313" key="17">
    <source>
        <dbReference type="Proteomes" id="UP001175353"/>
    </source>
</evidence>
<proteinExistence type="inferred from homology"/>
<feature type="compositionally biased region" description="Basic residues" evidence="13">
    <location>
        <begin position="396"/>
        <end position="408"/>
    </location>
</feature>
<keyword evidence="6" id="KW-0812">Transmembrane</keyword>
<feature type="region of interest" description="Disordered" evidence="13">
    <location>
        <begin position="612"/>
        <end position="641"/>
    </location>
</feature>
<keyword evidence="14" id="KW-0732">Signal</keyword>
<dbReference type="GO" id="GO:0004309">
    <property type="term" value="F:exopolyphosphatase activity"/>
    <property type="evidence" value="ECO:0007669"/>
    <property type="project" value="TreeGrafter"/>
</dbReference>
<keyword evidence="9" id="KW-1133">Transmembrane helix</keyword>
<comment type="similarity">
    <text evidence="2">Belongs to the endopolyphosphatase PPN1 family.</text>
</comment>
<comment type="function">
    <text evidence="12">Catalyzes the hydrolysis of inorganic polyphosphate (polyP) chains of many hundreds of phosphate residues into shorter lengths.</text>
</comment>
<evidence type="ECO:0000256" key="9">
    <source>
        <dbReference type="ARBA" id="ARBA00022989"/>
    </source>
</evidence>
<feature type="region of interest" description="Disordered" evidence="13">
    <location>
        <begin position="525"/>
        <end position="559"/>
    </location>
</feature>
<dbReference type="GO" id="GO:0000324">
    <property type="term" value="C:fungal-type vacuole"/>
    <property type="evidence" value="ECO:0007669"/>
    <property type="project" value="TreeGrafter"/>
</dbReference>
<comment type="catalytic activity">
    <reaction evidence="12">
        <text>[phosphate](n+1) + n H2O = (n+1) phosphate + n H(+)</text>
        <dbReference type="Rhea" id="RHEA:22452"/>
        <dbReference type="Rhea" id="RHEA-COMP:14280"/>
        <dbReference type="ChEBI" id="CHEBI:15377"/>
        <dbReference type="ChEBI" id="CHEBI:15378"/>
        <dbReference type="ChEBI" id="CHEBI:16838"/>
        <dbReference type="ChEBI" id="CHEBI:43474"/>
        <dbReference type="EC" id="3.6.1.10"/>
    </reaction>
</comment>
<evidence type="ECO:0000256" key="5">
    <source>
        <dbReference type="ARBA" id="ARBA00022554"/>
    </source>
</evidence>
<dbReference type="AlphaFoldDB" id="A0AAN6KAJ9"/>
<evidence type="ECO:0000256" key="7">
    <source>
        <dbReference type="ARBA" id="ARBA00022801"/>
    </source>
</evidence>
<keyword evidence="10 12" id="KW-0472">Membrane</keyword>
<keyword evidence="17" id="KW-1185">Reference proteome</keyword>
<keyword evidence="11" id="KW-0325">Glycoprotein</keyword>
<keyword evidence="7 12" id="KW-0378">Hydrolase</keyword>
<evidence type="ECO:0000256" key="14">
    <source>
        <dbReference type="SAM" id="SignalP"/>
    </source>
</evidence>
<feature type="compositionally biased region" description="Polar residues" evidence="13">
    <location>
        <begin position="525"/>
        <end position="539"/>
    </location>
</feature>
<keyword evidence="8" id="KW-0735">Signal-anchor</keyword>
<dbReference type="InterPro" id="IPR004843">
    <property type="entry name" value="Calcineurin-like_PHP"/>
</dbReference>
<feature type="region of interest" description="Disordered" evidence="13">
    <location>
        <begin position="376"/>
        <end position="408"/>
    </location>
</feature>
<dbReference type="GO" id="GO:0006798">
    <property type="term" value="P:polyphosphate catabolic process"/>
    <property type="evidence" value="ECO:0007669"/>
    <property type="project" value="TreeGrafter"/>
</dbReference>
<feature type="chain" id="PRO_5042876058" description="Endopolyphosphatase" evidence="14">
    <location>
        <begin position="19"/>
        <end position="667"/>
    </location>
</feature>
<evidence type="ECO:0000256" key="13">
    <source>
        <dbReference type="SAM" id="MobiDB-lite"/>
    </source>
</evidence>
<feature type="signal peptide" evidence="14">
    <location>
        <begin position="1"/>
        <end position="18"/>
    </location>
</feature>
<reference evidence="16" key="1">
    <citation type="submission" date="2023-06" db="EMBL/GenBank/DDBJ databases">
        <title>Black Yeasts Isolated from many extreme environments.</title>
        <authorList>
            <person name="Coleine C."/>
            <person name="Stajich J.E."/>
            <person name="Selbmann L."/>
        </authorList>
    </citation>
    <scope>NUCLEOTIDE SEQUENCE</scope>
    <source>
        <strain evidence="16">CCFEE 5200</strain>
    </source>
</reference>
<comment type="subcellular location">
    <subcellularLocation>
        <location evidence="1">Vacuole membrane</location>
        <topology evidence="1">Single-pass type II membrane protein</topology>
    </subcellularLocation>
</comment>
<gene>
    <name evidence="16" type="primary">PPN1_2</name>
    <name evidence="16" type="ORF">LTR91_015066</name>
</gene>
<sequence length="667" mass="76507">MHGFWCLVLAVLLHGVSSAPNQQTPLQGSVVQRPDSRRPLQGRFLHVTDFHPDRFYEVYTSTAEDAACHRGQGPAGMYGAETSECDSPISLINETMTWIEHNLKDKIDFVIWTGDSARHDNDEDIPRNAAQVVGSNEMMVQKMFEVFGKHNGDEDDDDPNNDYTVPIIPSFGNNDILPHNVMAKGPNTWTRTYSRIWRQFIPEAQKHQFEQGGWYNVEVIPNKLAVFSLNTLYFADNNAAVDGCASPSEPGYRQLEWMRIQLQFMRDRGVKAILTGHQPPVRQDAKTLWDETCWQKYTLWLRQYRDVIISSHYGHFNYDHFLLQDFEDLDEDTKRGRMEDSSEDNAPISATETDDVHTSVSSDYWLELRETWSDLPKPPKSMTWPEGESGVDVAQKKKKSAAKKERRKRAKFLSKIGGTHAERFAASFISASVVPNLFPTTRVFEYNTTGLESPLAHGRTKTPPLAQKGELNENDLDARKKNKKHRFKIPDPPSKSTPPGPAYSPQTLSLLRYTQYYANITHINNDFPSENTSDASAQGWNEGKHKGKKPHNKDHEPQPKKFHFQVHYDTRDDDVYQLPDLTMPRLVDLARRIGDFKPVEDDEMVRPESEALLSGESAMADKKKKKHKKKHGKPGKHTKRNLPWYTFMRRAFVETKPIEEIEEQFGH</sequence>
<feature type="compositionally biased region" description="Pro residues" evidence="13">
    <location>
        <begin position="490"/>
        <end position="502"/>
    </location>
</feature>
<dbReference type="EC" id="3.6.1.10" evidence="3 12"/>
<name>A0AAN6KAJ9_9PEZI</name>
<evidence type="ECO:0000256" key="1">
    <source>
        <dbReference type="ARBA" id="ARBA00004576"/>
    </source>
</evidence>
<keyword evidence="5 12" id="KW-0926">Vacuole</keyword>
<feature type="region of interest" description="Disordered" evidence="13">
    <location>
        <begin position="333"/>
        <end position="356"/>
    </location>
</feature>
<dbReference type="GO" id="GO:0005774">
    <property type="term" value="C:vacuolar membrane"/>
    <property type="evidence" value="ECO:0007669"/>
    <property type="project" value="UniProtKB-SubCell"/>
</dbReference>
<evidence type="ECO:0000313" key="16">
    <source>
        <dbReference type="EMBL" id="KAK0972688.1"/>
    </source>
</evidence>
<dbReference type="InterPro" id="IPR029052">
    <property type="entry name" value="Metallo-depent_PP-like"/>
</dbReference>
<dbReference type="GO" id="GO:0008081">
    <property type="term" value="F:phosphoric diester hydrolase activity"/>
    <property type="evidence" value="ECO:0007669"/>
    <property type="project" value="TreeGrafter"/>
</dbReference>
<organism evidence="16 17">
    <name type="scientific">Friedmanniomyces endolithicus</name>
    <dbReference type="NCBI Taxonomy" id="329885"/>
    <lineage>
        <taxon>Eukaryota</taxon>
        <taxon>Fungi</taxon>
        <taxon>Dikarya</taxon>
        <taxon>Ascomycota</taxon>
        <taxon>Pezizomycotina</taxon>
        <taxon>Dothideomycetes</taxon>
        <taxon>Dothideomycetidae</taxon>
        <taxon>Mycosphaerellales</taxon>
        <taxon>Teratosphaeriaceae</taxon>
        <taxon>Friedmanniomyces</taxon>
    </lineage>
</organism>
<evidence type="ECO:0000256" key="12">
    <source>
        <dbReference type="PIRNR" id="PIRNR027093"/>
    </source>
</evidence>
<feature type="compositionally biased region" description="Basic residues" evidence="13">
    <location>
        <begin position="622"/>
        <end position="640"/>
    </location>
</feature>
<evidence type="ECO:0000256" key="10">
    <source>
        <dbReference type="ARBA" id="ARBA00023136"/>
    </source>
</evidence>
<evidence type="ECO:0000256" key="4">
    <source>
        <dbReference type="ARBA" id="ARBA00014458"/>
    </source>
</evidence>
<dbReference type="SUPFAM" id="SSF56300">
    <property type="entry name" value="Metallo-dependent phosphatases"/>
    <property type="match status" value="1"/>
</dbReference>
<evidence type="ECO:0000256" key="2">
    <source>
        <dbReference type="ARBA" id="ARBA00010399"/>
    </source>
</evidence>
<dbReference type="Pfam" id="PF00149">
    <property type="entry name" value="Metallophos"/>
    <property type="match status" value="1"/>
</dbReference>
<comment type="caution">
    <text evidence="16">The sequence shown here is derived from an EMBL/GenBank/DDBJ whole genome shotgun (WGS) entry which is preliminary data.</text>
</comment>
<feature type="region of interest" description="Disordered" evidence="13">
    <location>
        <begin position="453"/>
        <end position="505"/>
    </location>
</feature>
<accession>A0AAN6KAJ9</accession>
<feature type="domain" description="Calcineurin-like phosphoesterase" evidence="15">
    <location>
        <begin position="43"/>
        <end position="312"/>
    </location>
</feature>
<evidence type="ECO:0000259" key="15">
    <source>
        <dbReference type="Pfam" id="PF00149"/>
    </source>
</evidence>
<dbReference type="InterPro" id="IPR012358">
    <property type="entry name" value="EndopolyPtase_N1"/>
</dbReference>
<dbReference type="Proteomes" id="UP001175353">
    <property type="component" value="Unassembled WGS sequence"/>
</dbReference>
<dbReference type="EMBL" id="JAUJLE010000167">
    <property type="protein sequence ID" value="KAK0972688.1"/>
    <property type="molecule type" value="Genomic_DNA"/>
</dbReference>
<protein>
    <recommendedName>
        <fullName evidence="4 12">Endopolyphosphatase</fullName>
        <ecNumber evidence="3 12">3.6.1.10</ecNumber>
    </recommendedName>
</protein>
<evidence type="ECO:0000256" key="8">
    <source>
        <dbReference type="ARBA" id="ARBA00022968"/>
    </source>
</evidence>
<dbReference type="PIRSF" id="PIRSF027093">
    <property type="entry name" value="EndopolyPtase_N1"/>
    <property type="match status" value="1"/>
</dbReference>
<dbReference type="GO" id="GO:0000298">
    <property type="term" value="F:endopolyphosphatase activity"/>
    <property type="evidence" value="ECO:0007669"/>
    <property type="project" value="UniProtKB-EC"/>
</dbReference>
<dbReference type="PANTHER" id="PTHR10340">
    <property type="entry name" value="SPHINGOMYELIN PHOSPHODIESTERASE"/>
    <property type="match status" value="1"/>
</dbReference>
<evidence type="ECO:0000256" key="11">
    <source>
        <dbReference type="ARBA" id="ARBA00023180"/>
    </source>
</evidence>
<dbReference type="PANTHER" id="PTHR10340:SF55">
    <property type="entry name" value="ENDOPOLYPHOSPHATASE"/>
    <property type="match status" value="1"/>
</dbReference>
<evidence type="ECO:0000256" key="6">
    <source>
        <dbReference type="ARBA" id="ARBA00022692"/>
    </source>
</evidence>
<evidence type="ECO:0000256" key="3">
    <source>
        <dbReference type="ARBA" id="ARBA00012459"/>
    </source>
</evidence>